<reference evidence="1 2" key="1">
    <citation type="submission" date="2017-12" db="EMBL/GenBank/DDBJ databases">
        <title>Kangiella profundi FT102 completed genome.</title>
        <authorList>
            <person name="Xu J."/>
            <person name="Wang J."/>
            <person name="Lu Y."/>
        </authorList>
    </citation>
    <scope>NUCLEOTIDE SEQUENCE [LARGE SCALE GENOMIC DNA]</scope>
    <source>
        <strain evidence="1 2">FT102</strain>
    </source>
</reference>
<dbReference type="Proteomes" id="UP000232693">
    <property type="component" value="Chromosome"/>
</dbReference>
<keyword evidence="2" id="KW-1185">Reference proteome</keyword>
<dbReference type="KEGG" id="kpd:CW740_00200"/>
<proteinExistence type="predicted"/>
<dbReference type="OrthoDB" id="7065121at2"/>
<dbReference type="AlphaFoldDB" id="A0A2K9AYJ4"/>
<dbReference type="EMBL" id="CP025120">
    <property type="protein sequence ID" value="AUD77738.1"/>
    <property type="molecule type" value="Genomic_DNA"/>
</dbReference>
<name>A0A2K9AYJ4_9GAMM</name>
<sequence length="105" mass="12526">MRIYEDRNRNGQLRSFEVSNTTLGRRGVVRILRRIPEVTILREPKQLFSWFREDEFCTFEIGGTKFLVEEPYGDNSRYWIGGPRQNDKLEIVAQAFRAQRWPLGF</sequence>
<accession>A0A2K9AYJ4</accession>
<evidence type="ECO:0000313" key="2">
    <source>
        <dbReference type="Proteomes" id="UP000232693"/>
    </source>
</evidence>
<evidence type="ECO:0000313" key="1">
    <source>
        <dbReference type="EMBL" id="AUD77738.1"/>
    </source>
</evidence>
<organism evidence="1 2">
    <name type="scientific">Kangiella profundi</name>
    <dbReference type="NCBI Taxonomy" id="1561924"/>
    <lineage>
        <taxon>Bacteria</taxon>
        <taxon>Pseudomonadati</taxon>
        <taxon>Pseudomonadota</taxon>
        <taxon>Gammaproteobacteria</taxon>
        <taxon>Kangiellales</taxon>
        <taxon>Kangiellaceae</taxon>
        <taxon>Kangiella</taxon>
    </lineage>
</organism>
<dbReference type="RefSeq" id="WP_106645662.1">
    <property type="nucleotide sequence ID" value="NZ_BMGO01000001.1"/>
</dbReference>
<gene>
    <name evidence="1" type="ORF">CW740_00200</name>
</gene>
<protein>
    <submittedName>
        <fullName evidence="1">Uncharacterized protein</fullName>
    </submittedName>
</protein>